<evidence type="ECO:0000313" key="2">
    <source>
        <dbReference type="EMBL" id="KKI63945.1"/>
    </source>
</evidence>
<dbReference type="SUPFAM" id="SSF159888">
    <property type="entry name" value="YdhG-like"/>
    <property type="match status" value="1"/>
</dbReference>
<proteinExistence type="predicted"/>
<dbReference type="AlphaFoldDB" id="A0A0M2P156"/>
<dbReference type="Gene3D" id="3.90.1150.200">
    <property type="match status" value="1"/>
</dbReference>
<dbReference type="PATRIC" id="fig|74704.6.peg.448"/>
<dbReference type="EMBL" id="LAKJ01000012">
    <property type="protein sequence ID" value="KKI63945.1"/>
    <property type="molecule type" value="Genomic_DNA"/>
</dbReference>
<organism evidence="2 3">
    <name type="scientific">Staphylococcus cohnii subsp. cohnii</name>
    <dbReference type="NCBI Taxonomy" id="74704"/>
    <lineage>
        <taxon>Bacteria</taxon>
        <taxon>Bacillati</taxon>
        <taxon>Bacillota</taxon>
        <taxon>Bacilli</taxon>
        <taxon>Bacillales</taxon>
        <taxon>Staphylococcaceae</taxon>
        <taxon>Staphylococcus</taxon>
        <taxon>Staphylococcus cohnii species complex</taxon>
    </lineage>
</organism>
<reference evidence="2 3" key="1">
    <citation type="submission" date="2015-03" db="EMBL/GenBank/DDBJ databases">
        <title>Genome Assembly of Staphylococcus cohnii subsp. cohnii strain G22B2.</title>
        <authorList>
            <person name="Nair G."/>
            <person name="Kaur G."/>
            <person name="Khatri I."/>
            <person name="Singh N.K."/>
            <person name="Sathyabama S."/>
            <person name="Maurya S.K."/>
            <person name="Subramanian S."/>
            <person name="Agrewala J.N."/>
            <person name="Mayilraj S."/>
        </authorList>
    </citation>
    <scope>NUCLEOTIDE SEQUENCE [LARGE SCALE GENOMIC DNA]</scope>
    <source>
        <strain evidence="2 3">G22B2</strain>
    </source>
</reference>
<dbReference type="Pfam" id="PF08818">
    <property type="entry name" value="DUF1801"/>
    <property type="match status" value="1"/>
</dbReference>
<gene>
    <name evidence="2" type="ORF">UF66_0434</name>
</gene>
<comment type="caution">
    <text evidence="2">The sequence shown here is derived from an EMBL/GenBank/DDBJ whole genome shotgun (WGS) entry which is preliminary data.</text>
</comment>
<dbReference type="Proteomes" id="UP000034455">
    <property type="component" value="Unassembled WGS sequence"/>
</dbReference>
<dbReference type="RefSeq" id="WP_019469944.1">
    <property type="nucleotide sequence ID" value="NZ_BKAS01000002.1"/>
</dbReference>
<evidence type="ECO:0000259" key="1">
    <source>
        <dbReference type="Pfam" id="PF08818"/>
    </source>
</evidence>
<protein>
    <recommendedName>
        <fullName evidence="1">YdhG-like domain-containing protein</fullName>
    </recommendedName>
</protein>
<accession>A0A0M2P156</accession>
<evidence type="ECO:0000313" key="3">
    <source>
        <dbReference type="Proteomes" id="UP000034455"/>
    </source>
</evidence>
<name>A0A0M2P156_STACC</name>
<feature type="domain" description="YdhG-like" evidence="1">
    <location>
        <begin position="18"/>
        <end position="111"/>
    </location>
</feature>
<sequence length="123" mass="14419">MTEFNDFLQSLENDKQTATMEAIFNWISETFPELETTVKWNQPMYTHHGTFIIAFSKSKQHFSVAPEAKGMAEFTEQIEAAGYSQTNNLFRIKWTQDVNYDLLKSIIQFNIEDKADCTTFWRT</sequence>
<dbReference type="GeneID" id="58098584"/>
<dbReference type="InterPro" id="IPR014922">
    <property type="entry name" value="YdhG-like"/>
</dbReference>